<evidence type="ECO:0000313" key="10">
    <source>
        <dbReference type="Proteomes" id="UP000314986"/>
    </source>
</evidence>
<comment type="similarity">
    <text evidence="2">Belongs to the CD164 family.</text>
</comment>
<evidence type="ECO:0000256" key="5">
    <source>
        <dbReference type="ARBA" id="ARBA00022989"/>
    </source>
</evidence>
<evidence type="ECO:0000256" key="2">
    <source>
        <dbReference type="ARBA" id="ARBA00005341"/>
    </source>
</evidence>
<reference evidence="10" key="1">
    <citation type="journal article" date="2006" name="Science">
        <title>Ancient noncoding elements conserved in the human genome.</title>
        <authorList>
            <person name="Venkatesh B."/>
            <person name="Kirkness E.F."/>
            <person name="Loh Y.H."/>
            <person name="Halpern A.L."/>
            <person name="Lee A.P."/>
            <person name="Johnson J."/>
            <person name="Dandona N."/>
            <person name="Viswanathan L.D."/>
            <person name="Tay A."/>
            <person name="Venter J.C."/>
            <person name="Strausberg R.L."/>
            <person name="Brenner S."/>
        </authorList>
    </citation>
    <scope>NUCLEOTIDE SEQUENCE [LARGE SCALE GENOMIC DNA]</scope>
</reference>
<dbReference type="STRING" id="7868.ENSCMIP00000011671"/>
<evidence type="ECO:0000256" key="6">
    <source>
        <dbReference type="ARBA" id="ARBA00023136"/>
    </source>
</evidence>
<keyword evidence="6 8" id="KW-0472">Membrane</keyword>
<proteinExistence type="inferred from homology"/>
<dbReference type="PANTHER" id="PTHR11337:SF14">
    <property type="entry name" value="PORIMIN"/>
    <property type="match status" value="1"/>
</dbReference>
<dbReference type="PANTHER" id="PTHR11337">
    <property type="entry name" value="MUCIN/PORIMIN"/>
    <property type="match status" value="1"/>
</dbReference>
<dbReference type="InterPro" id="IPR007947">
    <property type="entry name" value="CD164_MGC24"/>
</dbReference>
<evidence type="ECO:0000313" key="9">
    <source>
        <dbReference type="Ensembl" id="ENSCMIP00000011671.1"/>
    </source>
</evidence>
<dbReference type="GO" id="GO:0016020">
    <property type="term" value="C:membrane"/>
    <property type="evidence" value="ECO:0007669"/>
    <property type="project" value="UniProtKB-SubCell"/>
</dbReference>
<name>A0A4W3H7F1_CALMI</name>
<protein>
    <submittedName>
        <fullName evidence="9">Uncharacterized protein</fullName>
    </submittedName>
</protein>
<dbReference type="GO" id="GO:0031410">
    <property type="term" value="C:cytoplasmic vesicle"/>
    <property type="evidence" value="ECO:0007669"/>
    <property type="project" value="TreeGrafter"/>
</dbReference>
<organism evidence="9 10">
    <name type="scientific">Callorhinchus milii</name>
    <name type="common">Ghost shark</name>
    <dbReference type="NCBI Taxonomy" id="7868"/>
    <lineage>
        <taxon>Eukaryota</taxon>
        <taxon>Metazoa</taxon>
        <taxon>Chordata</taxon>
        <taxon>Craniata</taxon>
        <taxon>Vertebrata</taxon>
        <taxon>Chondrichthyes</taxon>
        <taxon>Holocephali</taxon>
        <taxon>Chimaeriformes</taxon>
        <taxon>Callorhinchidae</taxon>
        <taxon>Callorhinchus</taxon>
    </lineage>
</organism>
<reference evidence="9" key="5">
    <citation type="submission" date="2025-09" db="UniProtKB">
        <authorList>
            <consortium name="Ensembl"/>
        </authorList>
    </citation>
    <scope>IDENTIFICATION</scope>
</reference>
<keyword evidence="10" id="KW-1185">Reference proteome</keyword>
<keyword evidence="4" id="KW-0732">Signal</keyword>
<keyword evidence="5 8" id="KW-1133">Transmembrane helix</keyword>
<dbReference type="InParanoid" id="A0A4W3H7F1"/>
<feature type="transmembrane region" description="Helical" evidence="8">
    <location>
        <begin position="79"/>
        <end position="97"/>
    </location>
</feature>
<reference evidence="10" key="3">
    <citation type="journal article" date="2014" name="Nature">
        <title>Elephant shark genome provides unique insights into gnathostome evolution.</title>
        <authorList>
            <consortium name="International Elephant Shark Genome Sequencing Consortium"/>
            <person name="Venkatesh B."/>
            <person name="Lee A.P."/>
            <person name="Ravi V."/>
            <person name="Maurya A.K."/>
            <person name="Lian M.M."/>
            <person name="Swann J.B."/>
            <person name="Ohta Y."/>
            <person name="Flajnik M.F."/>
            <person name="Sutoh Y."/>
            <person name="Kasahara M."/>
            <person name="Hoon S."/>
            <person name="Gangu V."/>
            <person name="Roy S.W."/>
            <person name="Irimia M."/>
            <person name="Korzh V."/>
            <person name="Kondrychyn I."/>
            <person name="Lim Z.W."/>
            <person name="Tay B.H."/>
            <person name="Tohari S."/>
            <person name="Kong K.W."/>
            <person name="Ho S."/>
            <person name="Lorente-Galdos B."/>
            <person name="Quilez J."/>
            <person name="Marques-Bonet T."/>
            <person name="Raney B.J."/>
            <person name="Ingham P.W."/>
            <person name="Tay A."/>
            <person name="Hillier L.W."/>
            <person name="Minx P."/>
            <person name="Boehm T."/>
            <person name="Wilson R.K."/>
            <person name="Brenner S."/>
            <person name="Warren W.C."/>
        </authorList>
    </citation>
    <scope>NUCLEOTIDE SEQUENCE [LARGE SCALE GENOMIC DNA]</scope>
</reference>
<evidence type="ECO:0000256" key="1">
    <source>
        <dbReference type="ARBA" id="ARBA00004479"/>
    </source>
</evidence>
<dbReference type="AlphaFoldDB" id="A0A4W3H7F1"/>
<keyword evidence="3 8" id="KW-0812">Transmembrane</keyword>
<evidence type="ECO:0000256" key="3">
    <source>
        <dbReference type="ARBA" id="ARBA00022692"/>
    </source>
</evidence>
<dbReference type="Proteomes" id="UP000314986">
    <property type="component" value="Unassembled WGS sequence"/>
</dbReference>
<keyword evidence="7" id="KW-0325">Glycoprotein</keyword>
<evidence type="ECO:0000256" key="4">
    <source>
        <dbReference type="ARBA" id="ARBA00022729"/>
    </source>
</evidence>
<evidence type="ECO:0000256" key="7">
    <source>
        <dbReference type="ARBA" id="ARBA00023180"/>
    </source>
</evidence>
<reference evidence="10" key="2">
    <citation type="journal article" date="2007" name="PLoS Biol.">
        <title>Survey sequencing and comparative analysis of the elephant shark (Callorhinchus milii) genome.</title>
        <authorList>
            <person name="Venkatesh B."/>
            <person name="Kirkness E.F."/>
            <person name="Loh Y.H."/>
            <person name="Halpern A.L."/>
            <person name="Lee A.P."/>
            <person name="Johnson J."/>
            <person name="Dandona N."/>
            <person name="Viswanathan L.D."/>
            <person name="Tay A."/>
            <person name="Venter J.C."/>
            <person name="Strausberg R.L."/>
            <person name="Brenner S."/>
        </authorList>
    </citation>
    <scope>NUCLEOTIDE SEQUENCE [LARGE SCALE GENOMIC DNA]</scope>
</reference>
<reference evidence="9" key="4">
    <citation type="submission" date="2025-08" db="UniProtKB">
        <authorList>
            <consortium name="Ensembl"/>
        </authorList>
    </citation>
    <scope>IDENTIFICATION</scope>
</reference>
<accession>A0A4W3H7F1</accession>
<feature type="transmembrane region" description="Helical" evidence="8">
    <location>
        <begin position="56"/>
        <end position="73"/>
    </location>
</feature>
<comment type="subcellular location">
    <subcellularLocation>
        <location evidence="1">Membrane</location>
        <topology evidence="1">Single-pass type I membrane protein</topology>
    </subcellularLocation>
</comment>
<evidence type="ECO:0000256" key="8">
    <source>
        <dbReference type="SAM" id="Phobius"/>
    </source>
</evidence>
<sequence>MCNWLLRSPTNIQSIHFTVCSVKRFGTILKSTHSVITRIIIPCYSSDLYKIDMTPFIFFAGIPVTTISVPIISHFHAGSFIGGIVLAFALVGIFYFGRKFCISRSGTRYRTIEETEAII</sequence>
<dbReference type="Ensembl" id="ENSCMIT00000011956.1">
    <property type="protein sequence ID" value="ENSCMIP00000011671.1"/>
    <property type="gene ID" value="ENSCMIG00000006052.1"/>
</dbReference>